<evidence type="ECO:0000313" key="1">
    <source>
        <dbReference type="EMBL" id="CAH2052909.1"/>
    </source>
</evidence>
<keyword evidence="2" id="KW-1185">Reference proteome</keyword>
<dbReference type="InterPro" id="IPR036312">
    <property type="entry name" value="Bifun_inhib/LTP/seed_sf"/>
</dbReference>
<dbReference type="SUPFAM" id="SSF47699">
    <property type="entry name" value="Bifunctional inhibitor/lipid-transfer protein/seed storage 2S albumin"/>
    <property type="match status" value="1"/>
</dbReference>
<dbReference type="AlphaFoldDB" id="A0AAU9RWU7"/>
<proteinExistence type="predicted"/>
<dbReference type="EMBL" id="OU466859">
    <property type="protein sequence ID" value="CAH2052909.1"/>
    <property type="molecule type" value="Genomic_DNA"/>
</dbReference>
<accession>A0AAU9RWU7</accession>
<organism evidence="1 2">
    <name type="scientific">Thlaspi arvense</name>
    <name type="common">Field penny-cress</name>
    <dbReference type="NCBI Taxonomy" id="13288"/>
    <lineage>
        <taxon>Eukaryota</taxon>
        <taxon>Viridiplantae</taxon>
        <taxon>Streptophyta</taxon>
        <taxon>Embryophyta</taxon>
        <taxon>Tracheophyta</taxon>
        <taxon>Spermatophyta</taxon>
        <taxon>Magnoliopsida</taxon>
        <taxon>eudicotyledons</taxon>
        <taxon>Gunneridae</taxon>
        <taxon>Pentapetalae</taxon>
        <taxon>rosids</taxon>
        <taxon>malvids</taxon>
        <taxon>Brassicales</taxon>
        <taxon>Brassicaceae</taxon>
        <taxon>Thlaspideae</taxon>
        <taxon>Thlaspi</taxon>
    </lineage>
</organism>
<dbReference type="Proteomes" id="UP000836841">
    <property type="component" value="Chromosome 3"/>
</dbReference>
<reference evidence="1 2" key="1">
    <citation type="submission" date="2022-03" db="EMBL/GenBank/DDBJ databases">
        <authorList>
            <person name="Nunn A."/>
            <person name="Chopra R."/>
            <person name="Nunn A."/>
            <person name="Contreras Garrido A."/>
        </authorList>
    </citation>
    <scope>NUCLEOTIDE SEQUENCE [LARGE SCALE GENOMIC DNA]</scope>
</reference>
<evidence type="ECO:0000313" key="2">
    <source>
        <dbReference type="Proteomes" id="UP000836841"/>
    </source>
</evidence>
<protein>
    <submittedName>
        <fullName evidence="1">Uncharacterized protein</fullName>
    </submittedName>
</protein>
<name>A0AAU9RWU7_THLAR</name>
<sequence length="125" mass="14604">MQITCFLNKVHSLLIRICNDFEDEDIRERNYQRYNVEDLYFNPNERLWRFDFVCSVSKAEFTIYSSDTQCCNNLKMDKMYCLCEAVIPTFGQNFDFFKLGQLFHACGDVKPPGSYCGVYKIPGGA</sequence>
<gene>
    <name evidence="1" type="ORF">TAV2_LOCUS9798</name>
</gene>
<dbReference type="Gene3D" id="1.10.110.10">
    <property type="entry name" value="Plant lipid-transfer and hydrophobic proteins"/>
    <property type="match status" value="1"/>
</dbReference>